<sequence>MAPTLVNVIYPAEAAADFNMDYYLSTHMPLVQKNWTPHGLESWTVGVLDKETSGYHVQAVLVFKDAEGFKAAMSGDKEVMPDVANFTSTKPSVWIGGVTGQWKA</sequence>
<evidence type="ECO:0000313" key="4">
    <source>
        <dbReference type="Proteomes" id="UP001390339"/>
    </source>
</evidence>
<dbReference type="EMBL" id="JAPCWZ010000009">
    <property type="protein sequence ID" value="KAK8851949.1"/>
    <property type="molecule type" value="Genomic_DNA"/>
</dbReference>
<dbReference type="InterPro" id="IPR009799">
    <property type="entry name" value="EthD_dom"/>
</dbReference>
<dbReference type="NCBIfam" id="TIGR02118">
    <property type="entry name" value="EthD family reductase"/>
    <property type="match status" value="1"/>
</dbReference>
<comment type="caution">
    <text evidence="3">The sequence shown here is derived from an EMBL/GenBank/DDBJ whole genome shotgun (WGS) entry which is preliminary data.</text>
</comment>
<feature type="domain" description="EthD" evidence="2">
    <location>
        <begin position="20"/>
        <end position="89"/>
    </location>
</feature>
<evidence type="ECO:0000313" key="3">
    <source>
        <dbReference type="EMBL" id="KAK8851949.1"/>
    </source>
</evidence>
<dbReference type="Gene3D" id="3.30.70.100">
    <property type="match status" value="1"/>
</dbReference>
<accession>A0ABR2HTE1</accession>
<dbReference type="Proteomes" id="UP001390339">
    <property type="component" value="Unassembled WGS sequence"/>
</dbReference>
<organism evidence="3 4">
    <name type="scientific">Apiospora arundinis</name>
    <dbReference type="NCBI Taxonomy" id="335852"/>
    <lineage>
        <taxon>Eukaryota</taxon>
        <taxon>Fungi</taxon>
        <taxon>Dikarya</taxon>
        <taxon>Ascomycota</taxon>
        <taxon>Pezizomycotina</taxon>
        <taxon>Sordariomycetes</taxon>
        <taxon>Xylariomycetidae</taxon>
        <taxon>Amphisphaeriales</taxon>
        <taxon>Apiosporaceae</taxon>
        <taxon>Apiospora</taxon>
    </lineage>
</organism>
<reference evidence="3 4" key="1">
    <citation type="journal article" date="2024" name="IMA Fungus">
        <title>Apiospora arundinis, a panoply of carbohydrate-active enzymes and secondary metabolites.</title>
        <authorList>
            <person name="Sorensen T."/>
            <person name="Petersen C."/>
            <person name="Muurmann A.T."/>
            <person name="Christiansen J.V."/>
            <person name="Brundto M.L."/>
            <person name="Overgaard C.K."/>
            <person name="Boysen A.T."/>
            <person name="Wollenberg R.D."/>
            <person name="Larsen T.O."/>
            <person name="Sorensen J.L."/>
            <person name="Nielsen K.L."/>
            <person name="Sondergaard T.E."/>
        </authorList>
    </citation>
    <scope>NUCLEOTIDE SEQUENCE [LARGE SCALE GENOMIC DNA]</scope>
    <source>
        <strain evidence="3 4">AAU 773</strain>
    </source>
</reference>
<dbReference type="PANTHER" id="PTHR40260:SF2">
    <property type="entry name" value="BLR8190 PROTEIN"/>
    <property type="match status" value="1"/>
</dbReference>
<name>A0ABR2HTE1_9PEZI</name>
<evidence type="ECO:0000256" key="1">
    <source>
        <dbReference type="ARBA" id="ARBA00005986"/>
    </source>
</evidence>
<dbReference type="PANTHER" id="PTHR40260">
    <property type="entry name" value="BLR8190 PROTEIN"/>
    <property type="match status" value="1"/>
</dbReference>
<comment type="similarity">
    <text evidence="1">Belongs to the tpcK family.</text>
</comment>
<protein>
    <submittedName>
        <fullName evidence="3">Ethyl tert-butyl ether degradation ethD</fullName>
    </submittedName>
</protein>
<proteinExistence type="inferred from homology"/>
<gene>
    <name evidence="3" type="ORF">PGQ11_014428</name>
</gene>
<dbReference type="SUPFAM" id="SSF54909">
    <property type="entry name" value="Dimeric alpha+beta barrel"/>
    <property type="match status" value="1"/>
</dbReference>
<keyword evidence="4" id="KW-1185">Reference proteome</keyword>
<dbReference type="Pfam" id="PF07110">
    <property type="entry name" value="EthD"/>
    <property type="match status" value="1"/>
</dbReference>
<dbReference type="InterPro" id="IPR011008">
    <property type="entry name" value="Dimeric_a/b-barrel"/>
</dbReference>
<evidence type="ECO:0000259" key="2">
    <source>
        <dbReference type="Pfam" id="PF07110"/>
    </source>
</evidence>